<reference evidence="1" key="1">
    <citation type="submission" date="2023-06" db="EMBL/GenBank/DDBJ databases">
        <authorList>
            <consortium name="Lawrence Berkeley National Laboratory"/>
            <person name="Ahrendt S."/>
            <person name="Sahu N."/>
            <person name="Indic B."/>
            <person name="Wong-Bajracharya J."/>
            <person name="Merenyi Z."/>
            <person name="Ke H.-M."/>
            <person name="Monk M."/>
            <person name="Kocsube S."/>
            <person name="Drula E."/>
            <person name="Lipzen A."/>
            <person name="Balint B."/>
            <person name="Henrissat B."/>
            <person name="Andreopoulos B."/>
            <person name="Martin F.M."/>
            <person name="Harder C.B."/>
            <person name="Rigling D."/>
            <person name="Ford K.L."/>
            <person name="Foster G.D."/>
            <person name="Pangilinan J."/>
            <person name="Papanicolaou A."/>
            <person name="Barry K."/>
            <person name="LaButti K."/>
            <person name="Viragh M."/>
            <person name="Koriabine M."/>
            <person name="Yan M."/>
            <person name="Riley R."/>
            <person name="Champramary S."/>
            <person name="Plett K.L."/>
            <person name="Tsai I.J."/>
            <person name="Slot J."/>
            <person name="Sipos G."/>
            <person name="Plett J."/>
            <person name="Nagy L.G."/>
            <person name="Grigoriev I.V."/>
        </authorList>
    </citation>
    <scope>NUCLEOTIDE SEQUENCE</scope>
    <source>
        <strain evidence="1">ICMP 16352</strain>
    </source>
</reference>
<dbReference type="SUPFAM" id="SSF53448">
    <property type="entry name" value="Nucleotide-diphospho-sugar transferases"/>
    <property type="match status" value="1"/>
</dbReference>
<dbReference type="EMBL" id="JAUEPR010000011">
    <property type="protein sequence ID" value="KAK0479700.1"/>
    <property type="molecule type" value="Genomic_DNA"/>
</dbReference>
<evidence type="ECO:0000313" key="1">
    <source>
        <dbReference type="EMBL" id="KAK0479700.1"/>
    </source>
</evidence>
<dbReference type="InterPro" id="IPR029044">
    <property type="entry name" value="Nucleotide-diphossugar_trans"/>
</dbReference>
<protein>
    <submittedName>
        <fullName evidence="1">Uncharacterized protein</fullName>
    </submittedName>
</protein>
<evidence type="ECO:0000313" key="2">
    <source>
        <dbReference type="Proteomes" id="UP001175227"/>
    </source>
</evidence>
<sequence>MQTNVRLERDDHITRKTYAYSVWHNVGKTSALTLQRLSVRRRPQQASRVPFNASVSLLANLYDSCAASLGYWAESTNSCPFANTSIPRYLVYTSVFDYVESQDGFYFEWWGNALVAAANQIRLFDETGYEYTHCSNDGAFMYEFVE</sequence>
<proteinExistence type="predicted"/>
<dbReference type="Proteomes" id="UP001175227">
    <property type="component" value="Unassembled WGS sequence"/>
</dbReference>
<keyword evidence="2" id="KW-1185">Reference proteome</keyword>
<organism evidence="1 2">
    <name type="scientific">Armillaria novae-zelandiae</name>
    <dbReference type="NCBI Taxonomy" id="153914"/>
    <lineage>
        <taxon>Eukaryota</taxon>
        <taxon>Fungi</taxon>
        <taxon>Dikarya</taxon>
        <taxon>Basidiomycota</taxon>
        <taxon>Agaricomycotina</taxon>
        <taxon>Agaricomycetes</taxon>
        <taxon>Agaricomycetidae</taxon>
        <taxon>Agaricales</taxon>
        <taxon>Marasmiineae</taxon>
        <taxon>Physalacriaceae</taxon>
        <taxon>Armillaria</taxon>
    </lineage>
</organism>
<accession>A0AA39UI20</accession>
<comment type="caution">
    <text evidence="1">The sequence shown here is derived from an EMBL/GenBank/DDBJ whole genome shotgun (WGS) entry which is preliminary data.</text>
</comment>
<gene>
    <name evidence="1" type="ORF">IW261DRAFT_1419775</name>
</gene>
<dbReference type="AlphaFoldDB" id="A0AA39UI20"/>
<name>A0AA39UI20_9AGAR</name>